<dbReference type="PANTHER" id="PTHR33492">
    <property type="entry name" value="OSJNBA0043A12.37 PROTEIN-RELATED"/>
    <property type="match status" value="1"/>
</dbReference>
<dbReference type="PANTHER" id="PTHR33492:SF11">
    <property type="entry name" value="OS04G0670900 PROTEIN"/>
    <property type="match status" value="1"/>
</dbReference>
<accession>A0A388M6C3</accession>
<sequence>MPGPHTFPVGDAYGIATHMYPTQHTVERGGAMRDDWQWSLQCGQASQALHGGMSTPSPMSVRRSAVKPSPSMVDLQGEDMDEGWPVHTAASSPAGLRGRSSAGNEDLYVDDDGGEGDGGDTDAHNSDDVQDDRDSVGQTDGGQTEDCRKKWQGMMAAAKLILDKCENASGKPSYWDMTMEERRAEQVPVSFEKELWEAMEWQLNRPSIKCDNTLASENLPGNAGGHQQRPVHHNPRRGNVVPTVEQRNIPTVQRRRGGRIPVKRGWTTRPAVGQYWGGRWRTQHGRTTKVWIRPLPLWRRQRRRPAQRSQRRLVMEQMPCVGGTVSSKCLWGFLQGAGVEGTTVHSGGRTQTPRHVSTQG</sequence>
<feature type="compositionally biased region" description="Acidic residues" evidence="1">
    <location>
        <begin position="107"/>
        <end position="120"/>
    </location>
</feature>
<dbReference type="EMBL" id="BFEA01000789">
    <property type="protein sequence ID" value="GBG90147.1"/>
    <property type="molecule type" value="Genomic_DNA"/>
</dbReference>
<keyword evidence="3" id="KW-1185">Reference proteome</keyword>
<name>A0A388M6C3_CHABU</name>
<feature type="compositionally biased region" description="Basic and acidic residues" evidence="1">
    <location>
        <begin position="121"/>
        <end position="135"/>
    </location>
</feature>
<dbReference type="Gramene" id="GBG90147">
    <property type="protein sequence ID" value="GBG90147"/>
    <property type="gene ID" value="CBR_g50241"/>
</dbReference>
<dbReference type="Proteomes" id="UP000265515">
    <property type="component" value="Unassembled WGS sequence"/>
</dbReference>
<feature type="region of interest" description="Disordered" evidence="1">
    <location>
        <begin position="48"/>
        <end position="146"/>
    </location>
</feature>
<evidence type="ECO:0000313" key="3">
    <source>
        <dbReference type="Proteomes" id="UP000265515"/>
    </source>
</evidence>
<comment type="caution">
    <text evidence="2">The sequence shown here is derived from an EMBL/GenBank/DDBJ whole genome shotgun (WGS) entry which is preliminary data.</text>
</comment>
<evidence type="ECO:0000256" key="1">
    <source>
        <dbReference type="SAM" id="MobiDB-lite"/>
    </source>
</evidence>
<evidence type="ECO:0000313" key="2">
    <source>
        <dbReference type="EMBL" id="GBG90147.1"/>
    </source>
</evidence>
<protein>
    <submittedName>
        <fullName evidence="2">Uncharacterized protein</fullName>
    </submittedName>
</protein>
<dbReference type="AlphaFoldDB" id="A0A388M6C3"/>
<gene>
    <name evidence="2" type="ORF">CBR_g50241</name>
</gene>
<proteinExistence type="predicted"/>
<reference evidence="2 3" key="1">
    <citation type="journal article" date="2018" name="Cell">
        <title>The Chara Genome: Secondary Complexity and Implications for Plant Terrestrialization.</title>
        <authorList>
            <person name="Nishiyama T."/>
            <person name="Sakayama H."/>
            <person name="Vries J.D."/>
            <person name="Buschmann H."/>
            <person name="Saint-Marcoux D."/>
            <person name="Ullrich K.K."/>
            <person name="Haas F.B."/>
            <person name="Vanderstraeten L."/>
            <person name="Becker D."/>
            <person name="Lang D."/>
            <person name="Vosolsobe S."/>
            <person name="Rombauts S."/>
            <person name="Wilhelmsson P.K.I."/>
            <person name="Janitza P."/>
            <person name="Kern R."/>
            <person name="Heyl A."/>
            <person name="Rumpler F."/>
            <person name="Villalobos L.I.A.C."/>
            <person name="Clay J.M."/>
            <person name="Skokan R."/>
            <person name="Toyoda A."/>
            <person name="Suzuki Y."/>
            <person name="Kagoshima H."/>
            <person name="Schijlen E."/>
            <person name="Tajeshwar N."/>
            <person name="Catarino B."/>
            <person name="Hetherington A.J."/>
            <person name="Saltykova A."/>
            <person name="Bonnot C."/>
            <person name="Breuninger H."/>
            <person name="Symeonidi A."/>
            <person name="Radhakrishnan G.V."/>
            <person name="Van Nieuwerburgh F."/>
            <person name="Deforce D."/>
            <person name="Chang C."/>
            <person name="Karol K.G."/>
            <person name="Hedrich R."/>
            <person name="Ulvskov P."/>
            <person name="Glockner G."/>
            <person name="Delwiche C.F."/>
            <person name="Petrasek J."/>
            <person name="Van de Peer Y."/>
            <person name="Friml J."/>
            <person name="Beilby M."/>
            <person name="Dolan L."/>
            <person name="Kohara Y."/>
            <person name="Sugano S."/>
            <person name="Fujiyama A."/>
            <person name="Delaux P.-M."/>
            <person name="Quint M."/>
            <person name="TheiBen G."/>
            <person name="Hagemann M."/>
            <person name="Harholt J."/>
            <person name="Dunand C."/>
            <person name="Zachgo S."/>
            <person name="Langdale J."/>
            <person name="Maumus F."/>
            <person name="Straeten D.V.D."/>
            <person name="Gould S.B."/>
            <person name="Rensing S.A."/>
        </authorList>
    </citation>
    <scope>NUCLEOTIDE SEQUENCE [LARGE SCALE GENOMIC DNA]</scope>
    <source>
        <strain evidence="2 3">S276</strain>
    </source>
</reference>
<organism evidence="2 3">
    <name type="scientific">Chara braunii</name>
    <name type="common">Braun's stonewort</name>
    <dbReference type="NCBI Taxonomy" id="69332"/>
    <lineage>
        <taxon>Eukaryota</taxon>
        <taxon>Viridiplantae</taxon>
        <taxon>Streptophyta</taxon>
        <taxon>Charophyceae</taxon>
        <taxon>Charales</taxon>
        <taxon>Characeae</taxon>
        <taxon>Chara</taxon>
    </lineage>
</organism>
<dbReference type="OrthoDB" id="1865198at2759"/>